<evidence type="ECO:0000313" key="2">
    <source>
        <dbReference type="EMBL" id="MBO3096826.1"/>
    </source>
</evidence>
<name>A0ABS3SN03_9FLAO</name>
<sequence length="553" mass="64567">MNNRLATIYTYLVDNRKHELTAWHNEYREFTTDVQRIRTALESGKKLRDSSTYADTIFGKEESPFDAFIKKLLYDQSNGISSRGQSVLSENYLQKFKDSVSFDEVIEDLILDPNSETYQKLKDFWSSTKESKNPVLVNRAIAACTLTVTSTVDEGKFNQVYRWLEDQELVEPYPQNAPFDWFSRSQFVMEHLKSSLSNVAKVDDYWISLFYWEMYTNLSNPFSLKKQIVKYGAPGTGKTYKAKETCKLQFRIWKNNYPELTDITIDDVIETVQFHPSYSYEDFIEGLRPNLEGKLTLENGIFKNICIEAGKWEVDMAKIDVEFEFHKATVSDIIPYREKLSGDYWEFIFSENPNKKLIDVVPPYFIVIDEINRAEISRVFGELMYCLEYRGVAGKLKTQYAQLNSEHSGMIKLGNGYQFFVPNNLYIIATMNTIDRSVESFDFALRRRFRWEEVIPDTQLLKYHLEEYNKKWVDLSKSLKALNDAIENEPLLGKDYCIGHAYFWELPYAEDLSLSEVKKTIWNDSLCSLLEEYLRGTGRNDIMSTLSSSFGIR</sequence>
<reference evidence="2 3" key="1">
    <citation type="submission" date="2021-03" db="EMBL/GenBank/DDBJ databases">
        <title>Gelidibacter sp. nov., isolated from costal sediment.</title>
        <authorList>
            <person name="Lun K.-Y."/>
        </authorList>
    </citation>
    <scope>NUCLEOTIDE SEQUENCE [LARGE SCALE GENOMIC DNA]</scope>
    <source>
        <strain evidence="2 3">DF109</strain>
    </source>
</reference>
<dbReference type="InterPro" id="IPR052934">
    <property type="entry name" value="Methyl-DNA_Rec/Restrict_Enz"/>
</dbReference>
<dbReference type="Gene3D" id="3.40.50.300">
    <property type="entry name" value="P-loop containing nucleotide triphosphate hydrolases"/>
    <property type="match status" value="1"/>
</dbReference>
<dbReference type="PANTHER" id="PTHR37291">
    <property type="entry name" value="5-METHYLCYTOSINE-SPECIFIC RESTRICTION ENZYME B"/>
    <property type="match status" value="1"/>
</dbReference>
<evidence type="ECO:0000259" key="1">
    <source>
        <dbReference type="Pfam" id="PF07728"/>
    </source>
</evidence>
<dbReference type="InterPro" id="IPR011704">
    <property type="entry name" value="ATPase_dyneun-rel_AAA"/>
</dbReference>
<dbReference type="SUPFAM" id="SSF52540">
    <property type="entry name" value="P-loop containing nucleoside triphosphate hydrolases"/>
    <property type="match status" value="1"/>
</dbReference>
<protein>
    <submittedName>
        <fullName evidence="2">AAA family ATPase</fullName>
    </submittedName>
</protein>
<dbReference type="InterPro" id="IPR027417">
    <property type="entry name" value="P-loop_NTPase"/>
</dbReference>
<keyword evidence="3" id="KW-1185">Reference proteome</keyword>
<proteinExistence type="predicted"/>
<dbReference type="RefSeq" id="WP_208231742.1">
    <property type="nucleotide sequence ID" value="NZ_JAGEVG010000001.1"/>
</dbReference>
<dbReference type="EMBL" id="JAGEVG010000001">
    <property type="protein sequence ID" value="MBO3096826.1"/>
    <property type="molecule type" value="Genomic_DNA"/>
</dbReference>
<evidence type="ECO:0000313" key="3">
    <source>
        <dbReference type="Proteomes" id="UP000681315"/>
    </source>
</evidence>
<feature type="domain" description="ATPase dynein-related AAA" evidence="1">
    <location>
        <begin position="232"/>
        <end position="449"/>
    </location>
</feature>
<gene>
    <name evidence="2" type="ORF">J4051_00990</name>
</gene>
<accession>A0ABS3SN03</accession>
<comment type="caution">
    <text evidence="2">The sequence shown here is derived from an EMBL/GenBank/DDBJ whole genome shotgun (WGS) entry which is preliminary data.</text>
</comment>
<organism evidence="2 3">
    <name type="scientific">Gelidibacter pelagius</name>
    <dbReference type="NCBI Taxonomy" id="2819985"/>
    <lineage>
        <taxon>Bacteria</taxon>
        <taxon>Pseudomonadati</taxon>
        <taxon>Bacteroidota</taxon>
        <taxon>Flavobacteriia</taxon>
        <taxon>Flavobacteriales</taxon>
        <taxon>Flavobacteriaceae</taxon>
        <taxon>Gelidibacter</taxon>
    </lineage>
</organism>
<dbReference type="Proteomes" id="UP000681315">
    <property type="component" value="Unassembled WGS sequence"/>
</dbReference>
<dbReference type="PANTHER" id="PTHR37291:SF1">
    <property type="entry name" value="TYPE IV METHYL-DIRECTED RESTRICTION ENZYME ECOKMCRB SUBUNIT"/>
    <property type="match status" value="1"/>
</dbReference>
<dbReference type="Pfam" id="PF07728">
    <property type="entry name" value="AAA_5"/>
    <property type="match status" value="1"/>
</dbReference>